<gene>
    <name evidence="4" type="ORF">SeLEV6574_g03226</name>
</gene>
<evidence type="ECO:0000256" key="2">
    <source>
        <dbReference type="SAM" id="MobiDB-lite"/>
    </source>
</evidence>
<dbReference type="GO" id="GO:0000209">
    <property type="term" value="P:protein polyubiquitination"/>
    <property type="evidence" value="ECO:0007669"/>
    <property type="project" value="TreeGrafter"/>
</dbReference>
<sequence length="490" mass="55150">MRASYEMQPVVLEQFVLDVIHTVRARWMFEDFIRTSAASSSLTSTVLVPQLKNTLAKFNKDEYMFGTGAIKKNAFVQIQTNLGDINIELLATQVPKACYNFVMLAKSGYYKNVRFYRSIKNSIIQGGDPTGTGKGGESYWKRNFEDDFKPILSHTGRGILSMANRCKDTNSSQLYVFIPVLFSNLTFTEQPNVNTVFGKVVGGSETLSKMKKVSTDDRDRPTEPIQIKDVVVFVDPFADLQKEVEQIAESAQKEAHRIRTAPLLSIQLFKRVAERANDTHVAVEELGRAARLFVPDDVADVDALCRYITKHEDFKDDLSGIGPHKLYVYSDIECRDKVPADSPVPTSTSCSTPLRVVRPSSRPTERVPSSIESAGLWLMSGSVSNALTTKGIRSLLYRLADGQLGYYDPCQKNALFYQGQTLMIHIVFERKEQALQFDSRLQNEAYTMGSALKGVQISVKIESHIHHHPTQLIRIYSHHYSPTFIQPLDD</sequence>
<dbReference type="Proteomes" id="UP000320475">
    <property type="component" value="Unassembled WGS sequence"/>
</dbReference>
<name>A0A507D4Q5_9FUNG</name>
<dbReference type="AlphaFoldDB" id="A0A507D4Q5"/>
<dbReference type="GO" id="GO:0003755">
    <property type="term" value="F:peptidyl-prolyl cis-trans isomerase activity"/>
    <property type="evidence" value="ECO:0007669"/>
    <property type="project" value="UniProtKB-EC"/>
</dbReference>
<feature type="domain" description="PPIase cyclophilin-type" evidence="3">
    <location>
        <begin position="79"/>
        <end position="232"/>
    </location>
</feature>
<comment type="caution">
    <text evidence="4">The sequence shown here is derived from an EMBL/GenBank/DDBJ whole genome shotgun (WGS) entry which is preliminary data.</text>
</comment>
<dbReference type="PRINTS" id="PR00153">
    <property type="entry name" value="CSAPPISMRASE"/>
</dbReference>
<dbReference type="InterPro" id="IPR044666">
    <property type="entry name" value="Cyclophilin_A-like"/>
</dbReference>
<dbReference type="PROSITE" id="PS50072">
    <property type="entry name" value="CSA_PPIASE_2"/>
    <property type="match status" value="1"/>
</dbReference>
<dbReference type="EMBL" id="QEAM01000103">
    <property type="protein sequence ID" value="TPX46482.1"/>
    <property type="molecule type" value="Genomic_DNA"/>
</dbReference>
<evidence type="ECO:0000313" key="4">
    <source>
        <dbReference type="EMBL" id="TPX46482.1"/>
    </source>
</evidence>
<dbReference type="InterPro" id="IPR002130">
    <property type="entry name" value="Cyclophilin-type_PPIase_dom"/>
</dbReference>
<protein>
    <recommendedName>
        <fullName evidence="3">PPIase cyclophilin-type domain-containing protein</fullName>
    </recommendedName>
</protein>
<evidence type="ECO:0000259" key="3">
    <source>
        <dbReference type="PROSITE" id="PS50072"/>
    </source>
</evidence>
<dbReference type="Gene3D" id="2.40.100.10">
    <property type="entry name" value="Cyclophilin-like"/>
    <property type="match status" value="1"/>
</dbReference>
<dbReference type="OrthoDB" id="2130525at2759"/>
<dbReference type="InterPro" id="IPR029000">
    <property type="entry name" value="Cyclophilin-like_dom_sf"/>
</dbReference>
<dbReference type="GO" id="GO:0071013">
    <property type="term" value="C:catalytic step 2 spliceosome"/>
    <property type="evidence" value="ECO:0007669"/>
    <property type="project" value="TreeGrafter"/>
</dbReference>
<dbReference type="PANTHER" id="PTHR45625:SF1">
    <property type="entry name" value="RING-TYPE E3 UBIQUITIN-PROTEIN LIGASE PPIL2"/>
    <property type="match status" value="1"/>
</dbReference>
<dbReference type="SUPFAM" id="SSF50891">
    <property type="entry name" value="Cyclophilin-like"/>
    <property type="match status" value="1"/>
</dbReference>
<proteinExistence type="predicted"/>
<dbReference type="VEuPathDB" id="FungiDB:SeMB42_g05636"/>
<comment type="catalytic activity">
    <reaction evidence="1">
        <text>[protein]-peptidylproline (omega=180) = [protein]-peptidylproline (omega=0)</text>
        <dbReference type="Rhea" id="RHEA:16237"/>
        <dbReference type="Rhea" id="RHEA-COMP:10747"/>
        <dbReference type="Rhea" id="RHEA-COMP:10748"/>
        <dbReference type="ChEBI" id="CHEBI:83833"/>
        <dbReference type="ChEBI" id="CHEBI:83834"/>
        <dbReference type="EC" id="5.2.1.8"/>
    </reaction>
</comment>
<dbReference type="PANTHER" id="PTHR45625">
    <property type="entry name" value="PEPTIDYL-PROLYL CIS-TRANS ISOMERASE-RELATED"/>
    <property type="match status" value="1"/>
</dbReference>
<dbReference type="Pfam" id="PF00160">
    <property type="entry name" value="Pro_isomerase"/>
    <property type="match status" value="1"/>
</dbReference>
<evidence type="ECO:0000313" key="5">
    <source>
        <dbReference type="Proteomes" id="UP000320475"/>
    </source>
</evidence>
<evidence type="ECO:0000256" key="1">
    <source>
        <dbReference type="ARBA" id="ARBA00000971"/>
    </source>
</evidence>
<dbReference type="GO" id="GO:0061630">
    <property type="term" value="F:ubiquitin protein ligase activity"/>
    <property type="evidence" value="ECO:0007669"/>
    <property type="project" value="TreeGrafter"/>
</dbReference>
<feature type="region of interest" description="Disordered" evidence="2">
    <location>
        <begin position="340"/>
        <end position="367"/>
    </location>
</feature>
<organism evidence="4 5">
    <name type="scientific">Synchytrium endobioticum</name>
    <dbReference type="NCBI Taxonomy" id="286115"/>
    <lineage>
        <taxon>Eukaryota</taxon>
        <taxon>Fungi</taxon>
        <taxon>Fungi incertae sedis</taxon>
        <taxon>Chytridiomycota</taxon>
        <taxon>Chytridiomycota incertae sedis</taxon>
        <taxon>Chytridiomycetes</taxon>
        <taxon>Synchytriales</taxon>
        <taxon>Synchytriaceae</taxon>
        <taxon>Synchytrium</taxon>
    </lineage>
</organism>
<feature type="compositionally biased region" description="Low complexity" evidence="2">
    <location>
        <begin position="343"/>
        <end position="353"/>
    </location>
</feature>
<dbReference type="VEuPathDB" id="FungiDB:SeMB42_g01911"/>
<accession>A0A507D4Q5</accession>
<reference evidence="4 5" key="1">
    <citation type="journal article" date="2019" name="Sci. Rep.">
        <title>Comparative genomics of chytrid fungi reveal insights into the obligate biotrophic and pathogenic lifestyle of Synchytrium endobioticum.</title>
        <authorList>
            <person name="van de Vossenberg B.T.L.H."/>
            <person name="Warris S."/>
            <person name="Nguyen H.D.T."/>
            <person name="van Gent-Pelzer M.P.E."/>
            <person name="Joly D.L."/>
            <person name="van de Geest H.C."/>
            <person name="Bonants P.J.M."/>
            <person name="Smith D.S."/>
            <person name="Levesque C.A."/>
            <person name="van der Lee T.A.J."/>
        </authorList>
    </citation>
    <scope>NUCLEOTIDE SEQUENCE [LARGE SCALE GENOMIC DNA]</scope>
    <source>
        <strain evidence="4 5">LEV6574</strain>
    </source>
</reference>